<accession>A0A382S4L4</accession>
<dbReference type="PANTHER" id="PTHR30576">
    <property type="entry name" value="COLANIC BIOSYNTHESIS UDP-GLUCOSE LIPID CARRIER TRANSFERASE"/>
    <property type="match status" value="1"/>
</dbReference>
<keyword evidence="4 6" id="KW-1133">Transmembrane helix</keyword>
<dbReference type="PANTHER" id="PTHR30576:SF0">
    <property type="entry name" value="UNDECAPRENYL-PHOSPHATE N-ACETYLGALACTOSAMINYL 1-PHOSPHATE TRANSFERASE-RELATED"/>
    <property type="match status" value="1"/>
</dbReference>
<keyword evidence="3 6" id="KW-0812">Transmembrane</keyword>
<comment type="subcellular location">
    <subcellularLocation>
        <location evidence="1">Membrane</location>
        <topology evidence="1">Multi-pass membrane protein</topology>
    </subcellularLocation>
</comment>
<dbReference type="AlphaFoldDB" id="A0A382S4L4"/>
<feature type="non-terminal residue" evidence="8">
    <location>
        <position position="1"/>
    </location>
</feature>
<keyword evidence="5 6" id="KW-0472">Membrane</keyword>
<reference evidence="8" key="1">
    <citation type="submission" date="2018-05" db="EMBL/GenBank/DDBJ databases">
        <authorList>
            <person name="Lanie J.A."/>
            <person name="Ng W.-L."/>
            <person name="Kazmierczak K.M."/>
            <person name="Andrzejewski T.M."/>
            <person name="Davidsen T.M."/>
            <person name="Wayne K.J."/>
            <person name="Tettelin H."/>
            <person name="Glass J.I."/>
            <person name="Rusch D."/>
            <person name="Podicherti R."/>
            <person name="Tsui H.-C.T."/>
            <person name="Winkler M.E."/>
        </authorList>
    </citation>
    <scope>NUCLEOTIDE SEQUENCE</scope>
</reference>
<keyword evidence="2" id="KW-0808">Transferase</keyword>
<dbReference type="GO" id="GO:0016780">
    <property type="term" value="F:phosphotransferase activity, for other substituted phosphate groups"/>
    <property type="evidence" value="ECO:0007669"/>
    <property type="project" value="TreeGrafter"/>
</dbReference>
<name>A0A382S4L4_9ZZZZ</name>
<evidence type="ECO:0000256" key="4">
    <source>
        <dbReference type="ARBA" id="ARBA00022989"/>
    </source>
</evidence>
<feature type="transmembrane region" description="Helical" evidence="6">
    <location>
        <begin position="12"/>
        <end position="32"/>
    </location>
</feature>
<evidence type="ECO:0000259" key="7">
    <source>
        <dbReference type="Pfam" id="PF02397"/>
    </source>
</evidence>
<dbReference type="InterPro" id="IPR017475">
    <property type="entry name" value="EPS_sugar_tfrase"/>
</dbReference>
<evidence type="ECO:0000256" key="2">
    <source>
        <dbReference type="ARBA" id="ARBA00022679"/>
    </source>
</evidence>
<feature type="domain" description="Bacterial sugar transferase" evidence="7">
    <location>
        <begin position="6"/>
        <end position="185"/>
    </location>
</feature>
<proteinExistence type="predicted"/>
<sequence>IHQLTKAIEDRLVAGISLIILSPVMALIALGVKLSSPGPVFYRQERVSWNGLTFSMLKFRSMPVDAERDKGAQWATSGDERPTPFGRFLRRTSLDELPQLINVLKGDMSIVGPRPERPVFIEEFKTEIPDYMQKHLVKAGITGWAQVNGWRGDTDLKTRIEYDIYYIEHWSIMLDIKIMAMTLIKGMIHKNAY</sequence>
<evidence type="ECO:0000256" key="6">
    <source>
        <dbReference type="SAM" id="Phobius"/>
    </source>
</evidence>
<dbReference type="NCBIfam" id="TIGR03025">
    <property type="entry name" value="EPS_sugtrans"/>
    <property type="match status" value="1"/>
</dbReference>
<dbReference type="InterPro" id="IPR003362">
    <property type="entry name" value="Bact_transf"/>
</dbReference>
<dbReference type="Pfam" id="PF02397">
    <property type="entry name" value="Bac_transf"/>
    <property type="match status" value="1"/>
</dbReference>
<dbReference type="GO" id="GO:0016020">
    <property type="term" value="C:membrane"/>
    <property type="evidence" value="ECO:0007669"/>
    <property type="project" value="UniProtKB-SubCell"/>
</dbReference>
<evidence type="ECO:0000256" key="3">
    <source>
        <dbReference type="ARBA" id="ARBA00022692"/>
    </source>
</evidence>
<protein>
    <recommendedName>
        <fullName evidence="7">Bacterial sugar transferase domain-containing protein</fullName>
    </recommendedName>
</protein>
<dbReference type="EMBL" id="UINC01125988">
    <property type="protein sequence ID" value="SVD04187.1"/>
    <property type="molecule type" value="Genomic_DNA"/>
</dbReference>
<organism evidence="8">
    <name type="scientific">marine metagenome</name>
    <dbReference type="NCBI Taxonomy" id="408172"/>
    <lineage>
        <taxon>unclassified sequences</taxon>
        <taxon>metagenomes</taxon>
        <taxon>ecological metagenomes</taxon>
    </lineage>
</organism>
<evidence type="ECO:0000256" key="1">
    <source>
        <dbReference type="ARBA" id="ARBA00004141"/>
    </source>
</evidence>
<evidence type="ECO:0000313" key="8">
    <source>
        <dbReference type="EMBL" id="SVD04187.1"/>
    </source>
</evidence>
<evidence type="ECO:0000256" key="5">
    <source>
        <dbReference type="ARBA" id="ARBA00023136"/>
    </source>
</evidence>
<gene>
    <name evidence="8" type="ORF">METZ01_LOCUS357041</name>
</gene>